<organism evidence="1">
    <name type="scientific">Brassica napus</name>
    <name type="common">Rape</name>
    <dbReference type="NCBI Taxonomy" id="3708"/>
    <lineage>
        <taxon>Eukaryota</taxon>
        <taxon>Viridiplantae</taxon>
        <taxon>Streptophyta</taxon>
        <taxon>Embryophyta</taxon>
        <taxon>Tracheophyta</taxon>
        <taxon>Spermatophyta</taxon>
        <taxon>Magnoliopsida</taxon>
        <taxon>eudicotyledons</taxon>
        <taxon>Gunneridae</taxon>
        <taxon>Pentapetalae</taxon>
        <taxon>rosids</taxon>
        <taxon>malvids</taxon>
        <taxon>Brassicales</taxon>
        <taxon>Brassicaceae</taxon>
        <taxon>Brassiceae</taxon>
        <taxon>Brassica</taxon>
    </lineage>
</organism>
<reference evidence="1" key="1">
    <citation type="submission" date="2021-01" db="EMBL/GenBank/DDBJ databases">
        <authorList>
            <consortium name="Genoscope - CEA"/>
            <person name="William W."/>
        </authorList>
    </citation>
    <scope>NUCLEOTIDE SEQUENCE</scope>
</reference>
<dbReference type="AlphaFoldDB" id="A0A816IAG1"/>
<sequence>MIGSSLGISRKQGNENKWGLGSGWVNNKHVSDVNLVCVSSTHSCTSNIRDE</sequence>
<evidence type="ECO:0000313" key="1">
    <source>
        <dbReference type="EMBL" id="CAF1705505.1"/>
    </source>
</evidence>
<dbReference type="Proteomes" id="UP001295469">
    <property type="component" value="Chromosome C03"/>
</dbReference>
<gene>
    <name evidence="1" type="ORF">DARMORV10_C03P52970.1</name>
</gene>
<dbReference type="EMBL" id="HG994367">
    <property type="protein sequence ID" value="CAF1705505.1"/>
    <property type="molecule type" value="Genomic_DNA"/>
</dbReference>
<dbReference type="Gramene" id="CDX94872">
    <property type="protein sequence ID" value="CDX94872"/>
    <property type="gene ID" value="GSBRNA2T00158413001"/>
</dbReference>
<name>A0A816IAG1_BRANA</name>
<accession>A0A816IAG1</accession>
<protein>
    <submittedName>
        <fullName evidence="1">(rape) hypothetical protein</fullName>
    </submittedName>
</protein>
<proteinExistence type="predicted"/>